<dbReference type="RefSeq" id="WP_092889012.1">
    <property type="nucleotide sequence ID" value="NZ_FOOQ01000001.1"/>
</dbReference>
<keyword evidence="2" id="KW-1133">Transmembrane helix</keyword>
<evidence type="ECO:0000259" key="3">
    <source>
        <dbReference type="Pfam" id="PF24003"/>
    </source>
</evidence>
<evidence type="ECO:0000256" key="2">
    <source>
        <dbReference type="SAM" id="Phobius"/>
    </source>
</evidence>
<feature type="compositionally biased region" description="Basic and acidic residues" evidence="1">
    <location>
        <begin position="264"/>
        <end position="286"/>
    </location>
</feature>
<evidence type="ECO:0000313" key="5">
    <source>
        <dbReference type="Proteomes" id="UP000198876"/>
    </source>
</evidence>
<feature type="region of interest" description="Disordered" evidence="1">
    <location>
        <begin position="1"/>
        <end position="28"/>
    </location>
</feature>
<feature type="transmembrane region" description="Helical" evidence="2">
    <location>
        <begin position="206"/>
        <end position="227"/>
    </location>
</feature>
<dbReference type="Pfam" id="PF24003">
    <property type="entry name" value="DUF7319"/>
    <property type="match status" value="1"/>
</dbReference>
<dbReference type="EMBL" id="FOOQ01000001">
    <property type="protein sequence ID" value="SFF95526.1"/>
    <property type="molecule type" value="Genomic_DNA"/>
</dbReference>
<keyword evidence="2" id="KW-0472">Membrane</keyword>
<organism evidence="4 5">
    <name type="scientific">Halopelagius inordinatus</name>
    <dbReference type="NCBI Taxonomy" id="553467"/>
    <lineage>
        <taxon>Archaea</taxon>
        <taxon>Methanobacteriati</taxon>
        <taxon>Methanobacteriota</taxon>
        <taxon>Stenosarchaea group</taxon>
        <taxon>Halobacteria</taxon>
        <taxon>Halobacteriales</taxon>
        <taxon>Haloferacaceae</taxon>
    </lineage>
</organism>
<proteinExistence type="predicted"/>
<evidence type="ECO:0000256" key="1">
    <source>
        <dbReference type="SAM" id="MobiDB-lite"/>
    </source>
</evidence>
<dbReference type="OrthoDB" id="213250at2157"/>
<feature type="transmembrane region" description="Helical" evidence="2">
    <location>
        <begin position="176"/>
        <end position="200"/>
    </location>
</feature>
<dbReference type="InterPro" id="IPR055743">
    <property type="entry name" value="DUF7319"/>
</dbReference>
<feature type="compositionally biased region" description="Basic and acidic residues" evidence="1">
    <location>
        <begin position="1"/>
        <end position="11"/>
    </location>
</feature>
<dbReference type="STRING" id="553467.SAMN04488063_0913"/>
<gene>
    <name evidence="4" type="ORF">SAMN04488063_0913</name>
</gene>
<accession>A0A1I2N1W2</accession>
<keyword evidence="2" id="KW-0812">Transmembrane</keyword>
<name>A0A1I2N1W2_9EURY</name>
<dbReference type="Proteomes" id="UP000198876">
    <property type="component" value="Unassembled WGS sequence"/>
</dbReference>
<protein>
    <recommendedName>
        <fullName evidence="3">DUF7319 domain-containing protein</fullName>
    </recommendedName>
</protein>
<reference evidence="5" key="1">
    <citation type="submission" date="2016-10" db="EMBL/GenBank/DDBJ databases">
        <authorList>
            <person name="Varghese N."/>
            <person name="Submissions S."/>
        </authorList>
    </citation>
    <scope>NUCLEOTIDE SEQUENCE [LARGE SCALE GENOMIC DNA]</scope>
    <source>
        <strain evidence="5">CGMCC 1.7739</strain>
    </source>
</reference>
<sequence length="286" mass="31801">MSDAEDGRVDEQPPDSEGSDEESLRALRREVEEKYDFDDFGPEEMAEMSLEEWEAVFDPDTWITGRDLLDRVEKDLRSRIAYREVFAVIERIRRDGEDQLLVYSDEGYAVVHPDGGIEGEGTVLRDVKPTVALCSMEEYEVDDPPEDVSLPQPVDVAEGSGEFGNLMLQIVAGAQMLVGVGLLVVWLLFPVVNGLFGTALPTVGTIFAPLLAGVFLVIGFFLFLVVANARLSDRFRAEEYRNRLRAVGAEHGERPDFLPFDEEGAPRVEPRRDDDNATAEGKSEGS</sequence>
<feature type="region of interest" description="Disordered" evidence="1">
    <location>
        <begin position="253"/>
        <end position="286"/>
    </location>
</feature>
<feature type="compositionally biased region" description="Acidic residues" evidence="1">
    <location>
        <begin position="12"/>
        <end position="21"/>
    </location>
</feature>
<keyword evidence="5" id="KW-1185">Reference proteome</keyword>
<evidence type="ECO:0000313" key="4">
    <source>
        <dbReference type="EMBL" id="SFF95526.1"/>
    </source>
</evidence>
<feature type="domain" description="DUF7319" evidence="3">
    <location>
        <begin position="48"/>
        <end position="262"/>
    </location>
</feature>
<dbReference type="AlphaFoldDB" id="A0A1I2N1W2"/>